<protein>
    <submittedName>
        <fullName evidence="1">Uncharacterized protein</fullName>
    </submittedName>
</protein>
<dbReference type="Proteomes" id="UP000005443">
    <property type="component" value="Chromosome"/>
</dbReference>
<organism evidence="1 2">
    <name type="scientific">Rickettsia slovaca (strain 13-B)</name>
    <dbReference type="NCBI Taxonomy" id="941638"/>
    <lineage>
        <taxon>Bacteria</taxon>
        <taxon>Pseudomonadati</taxon>
        <taxon>Pseudomonadota</taxon>
        <taxon>Alphaproteobacteria</taxon>
        <taxon>Rickettsiales</taxon>
        <taxon>Rickettsiaceae</taxon>
        <taxon>Rickettsieae</taxon>
        <taxon>Rickettsia</taxon>
        <taxon>spotted fever group</taxon>
    </lineage>
</organism>
<evidence type="ECO:0000313" key="1">
    <source>
        <dbReference type="EMBL" id="AEV92100.1"/>
    </source>
</evidence>
<reference evidence="1 2" key="1">
    <citation type="journal article" date="2012" name="J. Bacteriol.">
        <title>Complete genome sequence of Rickettsia slovaca, the agent of tick-borne lymphadenitis.</title>
        <authorList>
            <person name="Fournier P.E."/>
            <person name="El Karkouri K."/>
            <person name="Robert C."/>
            <person name="Medigue C."/>
            <person name="Raoult D."/>
        </authorList>
    </citation>
    <scope>NUCLEOTIDE SEQUENCE [LARGE SCALE GENOMIC DNA]</scope>
    <source>
        <strain evidence="1 2">13-B</strain>
    </source>
</reference>
<evidence type="ECO:0000313" key="2">
    <source>
        <dbReference type="Proteomes" id="UP000005443"/>
    </source>
</evidence>
<keyword evidence="2" id="KW-1185">Reference proteome</keyword>
<gene>
    <name evidence="1" type="ordered locus">Rsl_546</name>
</gene>
<dbReference type="EMBL" id="CP002428">
    <property type="protein sequence ID" value="AEV92100.1"/>
    <property type="molecule type" value="Genomic_DNA"/>
</dbReference>
<name>A0ABN4A7F8_RICS1</name>
<sequence>MTKLFKKVVLPFPEEAERRSCAPSLNTNFSKLKIVLSSIIRL</sequence>
<accession>A0ABN4A7F8</accession>
<proteinExistence type="predicted"/>